<dbReference type="AlphaFoldDB" id="A0ABD3M123"/>
<dbReference type="EMBL" id="JALLBG020000255">
    <property type="protein sequence ID" value="KAL3757705.1"/>
    <property type="molecule type" value="Genomic_DNA"/>
</dbReference>
<organism evidence="1 2">
    <name type="scientific">Discostella pseudostelligera</name>
    <dbReference type="NCBI Taxonomy" id="259834"/>
    <lineage>
        <taxon>Eukaryota</taxon>
        <taxon>Sar</taxon>
        <taxon>Stramenopiles</taxon>
        <taxon>Ochrophyta</taxon>
        <taxon>Bacillariophyta</taxon>
        <taxon>Coscinodiscophyceae</taxon>
        <taxon>Thalassiosirophycidae</taxon>
        <taxon>Stephanodiscales</taxon>
        <taxon>Stephanodiscaceae</taxon>
        <taxon>Discostella</taxon>
    </lineage>
</organism>
<keyword evidence="2" id="KW-1185">Reference proteome</keyword>
<dbReference type="Proteomes" id="UP001530293">
    <property type="component" value="Unassembled WGS sequence"/>
</dbReference>
<proteinExistence type="predicted"/>
<name>A0ABD3M123_9STRA</name>
<evidence type="ECO:0000313" key="1">
    <source>
        <dbReference type="EMBL" id="KAL3757705.1"/>
    </source>
</evidence>
<evidence type="ECO:0000313" key="2">
    <source>
        <dbReference type="Proteomes" id="UP001530293"/>
    </source>
</evidence>
<sequence>MNDVPSKGVIDTSATNSDTLIRDQGPSLLVSRASALHKKQEYHFGLPSAPLSRNMGTPELGTSALYLVG</sequence>
<gene>
    <name evidence="1" type="ORF">ACHAWU_004490</name>
</gene>
<accession>A0ABD3M123</accession>
<comment type="caution">
    <text evidence="1">The sequence shown here is derived from an EMBL/GenBank/DDBJ whole genome shotgun (WGS) entry which is preliminary data.</text>
</comment>
<protein>
    <submittedName>
        <fullName evidence="1">Uncharacterized protein</fullName>
    </submittedName>
</protein>
<reference evidence="1 2" key="1">
    <citation type="submission" date="2024-10" db="EMBL/GenBank/DDBJ databases">
        <title>Updated reference genomes for cyclostephanoid diatoms.</title>
        <authorList>
            <person name="Roberts W.R."/>
            <person name="Alverson A.J."/>
        </authorList>
    </citation>
    <scope>NUCLEOTIDE SEQUENCE [LARGE SCALE GENOMIC DNA]</scope>
    <source>
        <strain evidence="1 2">AJA232-27</strain>
    </source>
</reference>